<evidence type="ECO:0000259" key="8">
    <source>
        <dbReference type="PROSITE" id="PS50850"/>
    </source>
</evidence>
<keyword evidence="6" id="KW-0175">Coiled coil</keyword>
<accession>A0A813R152</accession>
<evidence type="ECO:0000313" key="9">
    <source>
        <dbReference type="EMBL" id="CAF0774995.1"/>
    </source>
</evidence>
<feature type="transmembrane region" description="Helical" evidence="7">
    <location>
        <begin position="240"/>
        <end position="262"/>
    </location>
</feature>
<comment type="subcellular location">
    <subcellularLocation>
        <location evidence="1">Membrane</location>
        <topology evidence="1">Multi-pass membrane protein</topology>
    </subcellularLocation>
</comment>
<keyword evidence="5 7" id="KW-0472">Membrane</keyword>
<feature type="transmembrane region" description="Helical" evidence="7">
    <location>
        <begin position="503"/>
        <end position="523"/>
    </location>
</feature>
<dbReference type="OrthoDB" id="4540492at2759"/>
<dbReference type="SUPFAM" id="SSF103473">
    <property type="entry name" value="MFS general substrate transporter"/>
    <property type="match status" value="1"/>
</dbReference>
<protein>
    <recommendedName>
        <fullName evidence="8">Major facilitator superfamily (MFS) profile domain-containing protein</fullName>
    </recommendedName>
</protein>
<dbReference type="PANTHER" id="PTHR23503">
    <property type="entry name" value="SOLUTE CARRIER FAMILY 2"/>
    <property type="match status" value="1"/>
</dbReference>
<feature type="transmembrane region" description="Helical" evidence="7">
    <location>
        <begin position="390"/>
        <end position="413"/>
    </location>
</feature>
<feature type="coiled-coil region" evidence="6">
    <location>
        <begin position="528"/>
        <end position="555"/>
    </location>
</feature>
<evidence type="ECO:0000256" key="2">
    <source>
        <dbReference type="ARBA" id="ARBA00022448"/>
    </source>
</evidence>
<dbReference type="PROSITE" id="PS50850">
    <property type="entry name" value="MFS"/>
    <property type="match status" value="1"/>
</dbReference>
<dbReference type="GO" id="GO:0016020">
    <property type="term" value="C:membrane"/>
    <property type="evidence" value="ECO:0007669"/>
    <property type="project" value="UniProtKB-SubCell"/>
</dbReference>
<organism evidence="9 10">
    <name type="scientific">Brachionus calyciflorus</name>
    <dbReference type="NCBI Taxonomy" id="104777"/>
    <lineage>
        <taxon>Eukaryota</taxon>
        <taxon>Metazoa</taxon>
        <taxon>Spiralia</taxon>
        <taxon>Gnathifera</taxon>
        <taxon>Rotifera</taxon>
        <taxon>Eurotatoria</taxon>
        <taxon>Monogononta</taxon>
        <taxon>Pseudotrocha</taxon>
        <taxon>Ploima</taxon>
        <taxon>Brachionidae</taxon>
        <taxon>Brachionus</taxon>
    </lineage>
</organism>
<evidence type="ECO:0000256" key="6">
    <source>
        <dbReference type="SAM" id="Coils"/>
    </source>
</evidence>
<name>A0A813R152_9BILA</name>
<dbReference type="EMBL" id="CAJNOC010000546">
    <property type="protein sequence ID" value="CAF0774995.1"/>
    <property type="molecule type" value="Genomic_DNA"/>
</dbReference>
<sequence>MELVDGNDQVYNNLTHSKSPKTNDKWTLRLLLCVITVTSSSFQLGYNLSCIYSPAQILNDFIFNHTFLFKEYFDKKALFELNESWLIGNKTKYEDEKYKYEERQVEYLETYYNNDEEKRARMDKEKAEKEELIRQRYNREMDEDDLLEYLKEVLENKTQLLEYNRGLLENGRQRVLKATNYLWIVTNCLFVVGGMLGAFTSKYVLDILGRKKGILFHNLFSISASILVFVSYYVKSPICLIISRLLFGIQGGMSCSLIPTYLSEISPAALRGQTGVAHQFCFTFGILIAQILGFRQILGNIEKWNYLLAFPIVPAVLGSLALLIFFPETPKVLLITKDDKESARKALQLLRNRINVNSELDEIENESQSSNQSQHSISFGKLLTSSKFRWPLITSLVLQMAQQLCGINVLLFFVKEIFEKSGYNDDFATLFNLLAFGVIYFIATIVCSQLIERVGPIPSIYVTEAFEQNARGSAKALCMIANWLAIIIWKLLFLIFPQTLKDYLFIIFAVIVFFLVVIIKVKVPETKCRSIKEIINELNKNKDSKKEKNEQLMISNSKA</sequence>
<dbReference type="Pfam" id="PF00083">
    <property type="entry name" value="Sugar_tr"/>
    <property type="match status" value="1"/>
</dbReference>
<dbReference type="PANTHER" id="PTHR23503:SF8">
    <property type="entry name" value="FACILITATED GLUCOSE TRANSPORTER PROTEIN 1"/>
    <property type="match status" value="1"/>
</dbReference>
<dbReference type="InterPro" id="IPR020846">
    <property type="entry name" value="MFS_dom"/>
</dbReference>
<feature type="transmembrane region" description="Helical" evidence="7">
    <location>
        <begin position="476"/>
        <end position="497"/>
    </location>
</feature>
<dbReference type="Proteomes" id="UP000663879">
    <property type="component" value="Unassembled WGS sequence"/>
</dbReference>
<dbReference type="InterPro" id="IPR005828">
    <property type="entry name" value="MFS_sugar_transport-like"/>
</dbReference>
<dbReference type="AlphaFoldDB" id="A0A813R152"/>
<evidence type="ECO:0000313" key="10">
    <source>
        <dbReference type="Proteomes" id="UP000663879"/>
    </source>
</evidence>
<evidence type="ECO:0000256" key="5">
    <source>
        <dbReference type="ARBA" id="ARBA00023136"/>
    </source>
</evidence>
<proteinExistence type="predicted"/>
<evidence type="ECO:0000256" key="4">
    <source>
        <dbReference type="ARBA" id="ARBA00022989"/>
    </source>
</evidence>
<feature type="transmembrane region" description="Helical" evidence="7">
    <location>
        <begin position="274"/>
        <end position="294"/>
    </location>
</feature>
<feature type="transmembrane region" description="Helical" evidence="7">
    <location>
        <begin position="181"/>
        <end position="201"/>
    </location>
</feature>
<keyword evidence="3 7" id="KW-0812">Transmembrane</keyword>
<reference evidence="9" key="1">
    <citation type="submission" date="2021-02" db="EMBL/GenBank/DDBJ databases">
        <authorList>
            <person name="Nowell W R."/>
        </authorList>
    </citation>
    <scope>NUCLEOTIDE SEQUENCE</scope>
    <source>
        <strain evidence="9">Ploen Becks lab</strain>
    </source>
</reference>
<keyword evidence="10" id="KW-1185">Reference proteome</keyword>
<feature type="domain" description="Major facilitator superfamily (MFS) profile" evidence="8">
    <location>
        <begin position="144"/>
        <end position="559"/>
    </location>
</feature>
<evidence type="ECO:0000256" key="7">
    <source>
        <dbReference type="SAM" id="Phobius"/>
    </source>
</evidence>
<gene>
    <name evidence="9" type="ORF">OXX778_LOCUS5158</name>
</gene>
<dbReference type="InterPro" id="IPR005829">
    <property type="entry name" value="Sugar_transporter_CS"/>
</dbReference>
<feature type="transmembrane region" description="Helical" evidence="7">
    <location>
        <begin position="433"/>
        <end position="451"/>
    </location>
</feature>
<comment type="caution">
    <text evidence="9">The sequence shown here is derived from an EMBL/GenBank/DDBJ whole genome shotgun (WGS) entry which is preliminary data.</text>
</comment>
<keyword evidence="2" id="KW-0813">Transport</keyword>
<dbReference type="PROSITE" id="PS00217">
    <property type="entry name" value="SUGAR_TRANSPORT_2"/>
    <property type="match status" value="1"/>
</dbReference>
<dbReference type="InterPro" id="IPR045263">
    <property type="entry name" value="GLUT"/>
</dbReference>
<dbReference type="Gene3D" id="1.20.1250.20">
    <property type="entry name" value="MFS general substrate transporter like domains"/>
    <property type="match status" value="2"/>
</dbReference>
<feature type="transmembrane region" description="Helical" evidence="7">
    <location>
        <begin position="213"/>
        <end position="234"/>
    </location>
</feature>
<dbReference type="InterPro" id="IPR036259">
    <property type="entry name" value="MFS_trans_sf"/>
</dbReference>
<evidence type="ECO:0000256" key="3">
    <source>
        <dbReference type="ARBA" id="ARBA00022692"/>
    </source>
</evidence>
<evidence type="ECO:0000256" key="1">
    <source>
        <dbReference type="ARBA" id="ARBA00004141"/>
    </source>
</evidence>
<dbReference type="GO" id="GO:0015149">
    <property type="term" value="F:hexose transmembrane transporter activity"/>
    <property type="evidence" value="ECO:0007669"/>
    <property type="project" value="TreeGrafter"/>
</dbReference>
<feature type="transmembrane region" description="Helical" evidence="7">
    <location>
        <begin position="306"/>
        <end position="326"/>
    </location>
</feature>
<keyword evidence="4 7" id="KW-1133">Transmembrane helix</keyword>